<feature type="transmembrane region" description="Helical" evidence="2">
    <location>
        <begin position="6"/>
        <end position="24"/>
    </location>
</feature>
<feature type="region of interest" description="Disordered" evidence="1">
    <location>
        <begin position="192"/>
        <end position="212"/>
    </location>
</feature>
<keyword evidence="2" id="KW-1133">Transmembrane helix</keyword>
<evidence type="ECO:0000313" key="4">
    <source>
        <dbReference type="Proteomes" id="UP000007755"/>
    </source>
</evidence>
<evidence type="ECO:0000256" key="2">
    <source>
        <dbReference type="SAM" id="Phobius"/>
    </source>
</evidence>
<accession>F4WEW6</accession>
<dbReference type="OrthoDB" id="7547218at2759"/>
<protein>
    <submittedName>
        <fullName evidence="3">Uncharacterized protein</fullName>
    </submittedName>
</protein>
<feature type="transmembrane region" description="Helical" evidence="2">
    <location>
        <begin position="36"/>
        <end position="55"/>
    </location>
</feature>
<keyword evidence="4" id="KW-1185">Reference proteome</keyword>
<proteinExistence type="predicted"/>
<keyword evidence="2" id="KW-0472">Membrane</keyword>
<keyword evidence="2" id="KW-0812">Transmembrane</keyword>
<dbReference type="AlphaFoldDB" id="F4WEW6"/>
<name>F4WEW6_ACREC</name>
<dbReference type="Proteomes" id="UP000007755">
    <property type="component" value="Unassembled WGS sequence"/>
</dbReference>
<dbReference type="InParanoid" id="F4WEW6"/>
<organism evidence="4">
    <name type="scientific">Acromyrmex echinatior</name>
    <name type="common">Panamanian leafcutter ant</name>
    <name type="synonym">Acromyrmex octospinosus echinatior</name>
    <dbReference type="NCBI Taxonomy" id="103372"/>
    <lineage>
        <taxon>Eukaryota</taxon>
        <taxon>Metazoa</taxon>
        <taxon>Ecdysozoa</taxon>
        <taxon>Arthropoda</taxon>
        <taxon>Hexapoda</taxon>
        <taxon>Insecta</taxon>
        <taxon>Pterygota</taxon>
        <taxon>Neoptera</taxon>
        <taxon>Endopterygota</taxon>
        <taxon>Hymenoptera</taxon>
        <taxon>Apocrita</taxon>
        <taxon>Aculeata</taxon>
        <taxon>Formicoidea</taxon>
        <taxon>Formicidae</taxon>
        <taxon>Myrmicinae</taxon>
        <taxon>Acromyrmex</taxon>
    </lineage>
</organism>
<gene>
    <name evidence="3" type="ORF">G5I_04167</name>
</gene>
<dbReference type="EMBL" id="GL888112">
    <property type="protein sequence ID" value="EGI67237.1"/>
    <property type="molecule type" value="Genomic_DNA"/>
</dbReference>
<reference evidence="3" key="1">
    <citation type="submission" date="2011-02" db="EMBL/GenBank/DDBJ databases">
        <title>The genome of the leaf-cutting ant Acromyrmex echinatior suggests key adaptations to social evolution and fungus farming.</title>
        <authorList>
            <person name="Nygaard S."/>
            <person name="Zhang G."/>
        </authorList>
    </citation>
    <scope>NUCLEOTIDE SEQUENCE</scope>
</reference>
<evidence type="ECO:0000256" key="1">
    <source>
        <dbReference type="SAM" id="MobiDB-lite"/>
    </source>
</evidence>
<evidence type="ECO:0000313" key="3">
    <source>
        <dbReference type="EMBL" id="EGI67237.1"/>
    </source>
</evidence>
<sequence>MAETLERALAPLLIIGSFCNLYMIEYPRGQPRIYLSYLYALAKWGSLTYFIYYPAYVRYLQKEIKLMSDFLPLFSFTLILNCFSRFKDLKMCLRKLAIVDDTLEAVEAPKEYQRLRNWIIQMLRICDDDRAAILQHQLICQDKVEQEFPDSNQNKFYNLTLHLGKHVSLFVLPTIVFWRSLITPSVCSNDPRKIQSPPLHNTSGNTPRRPRSVHAGLATIFPECQLRRDAMTPVPLDSANVDPTIWVKKLNPFDLRLDLVRSQVFEGNECE</sequence>